<dbReference type="AlphaFoldDB" id="A0A2C9VRY3"/>
<gene>
    <name evidence="1" type="ORF">MANES_06G102600</name>
</gene>
<name>A0A2C9VRY3_MANES</name>
<protein>
    <submittedName>
        <fullName evidence="1">Uncharacterized protein</fullName>
    </submittedName>
</protein>
<accession>A0A2C9VRY3</accession>
<evidence type="ECO:0000313" key="1">
    <source>
        <dbReference type="EMBL" id="OAY47743.1"/>
    </source>
</evidence>
<sequence length="64" mass="7068">MGGSASCSFMSLQGLGLITGQEYDHDSCAMEANTWVSRMLLCEPKRVWSGESKSIFNCTCYFDS</sequence>
<proteinExistence type="predicted"/>
<reference evidence="1" key="1">
    <citation type="submission" date="2016-02" db="EMBL/GenBank/DDBJ databases">
        <title>WGS assembly of Manihot esculenta.</title>
        <authorList>
            <person name="Bredeson J.V."/>
            <person name="Prochnik S.E."/>
            <person name="Lyons J.B."/>
            <person name="Schmutz J."/>
            <person name="Grimwood J."/>
            <person name="Vrebalov J."/>
            <person name="Bart R.S."/>
            <person name="Amuge T."/>
            <person name="Ferguson M.E."/>
            <person name="Green R."/>
            <person name="Putnam N."/>
            <person name="Stites J."/>
            <person name="Rounsley S."/>
            <person name="Rokhsar D.S."/>
        </authorList>
    </citation>
    <scope>NUCLEOTIDE SEQUENCE [LARGE SCALE GENOMIC DNA]</scope>
    <source>
        <tissue evidence="1">Leaf</tissue>
    </source>
</reference>
<dbReference type="EMBL" id="CM004392">
    <property type="protein sequence ID" value="OAY47743.1"/>
    <property type="molecule type" value="Genomic_DNA"/>
</dbReference>
<organism evidence="1">
    <name type="scientific">Manihot esculenta</name>
    <name type="common">Cassava</name>
    <name type="synonym">Jatropha manihot</name>
    <dbReference type="NCBI Taxonomy" id="3983"/>
    <lineage>
        <taxon>Eukaryota</taxon>
        <taxon>Viridiplantae</taxon>
        <taxon>Streptophyta</taxon>
        <taxon>Embryophyta</taxon>
        <taxon>Tracheophyta</taxon>
        <taxon>Spermatophyta</taxon>
        <taxon>Magnoliopsida</taxon>
        <taxon>eudicotyledons</taxon>
        <taxon>Gunneridae</taxon>
        <taxon>Pentapetalae</taxon>
        <taxon>rosids</taxon>
        <taxon>fabids</taxon>
        <taxon>Malpighiales</taxon>
        <taxon>Euphorbiaceae</taxon>
        <taxon>Crotonoideae</taxon>
        <taxon>Manihoteae</taxon>
        <taxon>Manihot</taxon>
    </lineage>
</organism>